<evidence type="ECO:0000313" key="2">
    <source>
        <dbReference type="EMBL" id="KAJ8985140.1"/>
    </source>
</evidence>
<evidence type="ECO:0008006" key="4">
    <source>
        <dbReference type="Google" id="ProtNLM"/>
    </source>
</evidence>
<keyword evidence="1" id="KW-0732">Signal</keyword>
<dbReference type="SUPFAM" id="SSF49265">
    <property type="entry name" value="Fibronectin type III"/>
    <property type="match status" value="1"/>
</dbReference>
<comment type="caution">
    <text evidence="2">The sequence shown here is derived from an EMBL/GenBank/DDBJ whole genome shotgun (WGS) entry which is preliminary data.</text>
</comment>
<protein>
    <recommendedName>
        <fullName evidence="4">Fibronectin type-III domain-containing protein</fullName>
    </recommendedName>
</protein>
<accession>A0ABQ9K475</accession>
<keyword evidence="3" id="KW-1185">Reference proteome</keyword>
<evidence type="ECO:0000256" key="1">
    <source>
        <dbReference type="SAM" id="SignalP"/>
    </source>
</evidence>
<sequence>MLCVLFFIVFSHMFSTTIQEPIICVSDPVKNLAHLSGGFMNWTSPDNCNISTYVVQIIREDNVTFHFETEHTNFNASSVLSLCTKYEVRVIPVSSNDVQGTPSSIDVKLRPEMPENLAISGFSVKTSGRSNITLEWSLEPSHVEKCVDLFRVLVWDEDCNIPYDLYVDDNHFSFNDAVPCMHYQFGVRPIIDPLEEYPVGLFNYIYPGHPTTPPVLASLVQGVTAINVTWILESFQENRCEITAINIDASPLFNISHPVQDDGRRLPVAFELFNLQPNTIYISNFSVVNSAGISEAVMVPLQTLPNDTARGQKVFRSNLPRGLAGNFVGFFQELWQTIRQYIIFK</sequence>
<gene>
    <name evidence="2" type="ORF">NQ317_012791</name>
</gene>
<organism evidence="2 3">
    <name type="scientific">Molorchus minor</name>
    <dbReference type="NCBI Taxonomy" id="1323400"/>
    <lineage>
        <taxon>Eukaryota</taxon>
        <taxon>Metazoa</taxon>
        <taxon>Ecdysozoa</taxon>
        <taxon>Arthropoda</taxon>
        <taxon>Hexapoda</taxon>
        <taxon>Insecta</taxon>
        <taxon>Pterygota</taxon>
        <taxon>Neoptera</taxon>
        <taxon>Endopterygota</taxon>
        <taxon>Coleoptera</taxon>
        <taxon>Polyphaga</taxon>
        <taxon>Cucujiformia</taxon>
        <taxon>Chrysomeloidea</taxon>
        <taxon>Cerambycidae</taxon>
        <taxon>Lamiinae</taxon>
        <taxon>Monochamini</taxon>
        <taxon>Molorchus</taxon>
    </lineage>
</organism>
<proteinExistence type="predicted"/>
<reference evidence="2" key="1">
    <citation type="journal article" date="2023" name="Insect Mol. Biol.">
        <title>Genome sequencing provides insights into the evolution of gene families encoding plant cell wall-degrading enzymes in longhorned beetles.</title>
        <authorList>
            <person name="Shin N.R."/>
            <person name="Okamura Y."/>
            <person name="Kirsch R."/>
            <person name="Pauchet Y."/>
        </authorList>
    </citation>
    <scope>NUCLEOTIDE SEQUENCE</scope>
    <source>
        <strain evidence="2">MMC_N1</strain>
    </source>
</reference>
<feature type="chain" id="PRO_5046025829" description="Fibronectin type-III domain-containing protein" evidence="1">
    <location>
        <begin position="20"/>
        <end position="345"/>
    </location>
</feature>
<feature type="signal peptide" evidence="1">
    <location>
        <begin position="1"/>
        <end position="19"/>
    </location>
</feature>
<evidence type="ECO:0000313" key="3">
    <source>
        <dbReference type="Proteomes" id="UP001162164"/>
    </source>
</evidence>
<dbReference type="InterPro" id="IPR036116">
    <property type="entry name" value="FN3_sf"/>
</dbReference>
<dbReference type="EMBL" id="JAPWTJ010000019">
    <property type="protein sequence ID" value="KAJ8985140.1"/>
    <property type="molecule type" value="Genomic_DNA"/>
</dbReference>
<name>A0ABQ9K475_9CUCU</name>
<dbReference type="Proteomes" id="UP001162164">
    <property type="component" value="Unassembled WGS sequence"/>
</dbReference>